<keyword evidence="1" id="KW-0963">Cytoplasm</keyword>
<sequence length="267" mass="31065">MSEGLTRHSKCKNEILNGDKQQIINIVSLDPMCICFDVEQLTNAKQEVKLRRCKGIQDNIAWRIRTNVPDRYIISPSRGLIKNDEPITLTIELIKNKFHPKHKLTLQAIAMVDGCNEQTIWKHQNTRNRNKIQSIRLKLSTVLINIEMSKYEHENLAMGVENLKSLSDYSSTTGLRCIQEMEKLLNMLEEDLNNIRKSTERTKRLKAVLEHALDSRKLTLVEFKRKAIENDQKTKKLKKELEDKETELQLIQQMQTNSLNDPTCRIS</sequence>
<dbReference type="SUPFAM" id="SSF49354">
    <property type="entry name" value="PapD-like"/>
    <property type="match status" value="1"/>
</dbReference>
<feature type="coiled-coil region" evidence="2">
    <location>
        <begin position="178"/>
        <end position="254"/>
    </location>
</feature>
<dbReference type="PROSITE" id="PS50202">
    <property type="entry name" value="MSP"/>
    <property type="match status" value="1"/>
</dbReference>
<evidence type="ECO:0000256" key="1">
    <source>
        <dbReference type="RuleBase" id="RU003425"/>
    </source>
</evidence>
<dbReference type="Pfam" id="PF00635">
    <property type="entry name" value="Motile_Sperm"/>
    <property type="match status" value="1"/>
</dbReference>
<organism evidence="4 5">
    <name type="scientific">Onchocerca flexuosa</name>
    <dbReference type="NCBI Taxonomy" id="387005"/>
    <lineage>
        <taxon>Eukaryota</taxon>
        <taxon>Metazoa</taxon>
        <taxon>Ecdysozoa</taxon>
        <taxon>Nematoda</taxon>
        <taxon>Chromadorea</taxon>
        <taxon>Rhabditida</taxon>
        <taxon>Spirurina</taxon>
        <taxon>Spiruromorpha</taxon>
        <taxon>Filarioidea</taxon>
        <taxon>Onchocercidae</taxon>
        <taxon>Onchocerca</taxon>
    </lineage>
</organism>
<keyword evidence="2" id="KW-0175">Coiled coil</keyword>
<evidence type="ECO:0000313" key="5">
    <source>
        <dbReference type="Proteomes" id="UP000242913"/>
    </source>
</evidence>
<dbReference type="InterPro" id="IPR008962">
    <property type="entry name" value="PapD-like_sf"/>
</dbReference>
<dbReference type="Gene3D" id="2.60.40.10">
    <property type="entry name" value="Immunoglobulins"/>
    <property type="match status" value="1"/>
</dbReference>
<keyword evidence="1" id="KW-0206">Cytoskeleton</keyword>
<evidence type="ECO:0000256" key="2">
    <source>
        <dbReference type="SAM" id="Coils"/>
    </source>
</evidence>
<dbReference type="OrthoDB" id="75724at2759"/>
<name>A0A238C3P2_9BILA</name>
<evidence type="ECO:0000259" key="3">
    <source>
        <dbReference type="PROSITE" id="PS50202"/>
    </source>
</evidence>
<proteinExistence type="predicted"/>
<dbReference type="Proteomes" id="UP000242913">
    <property type="component" value="Unassembled WGS sequence"/>
</dbReference>
<dbReference type="InterPro" id="IPR000535">
    <property type="entry name" value="MSP_dom"/>
</dbReference>
<dbReference type="InterPro" id="IPR013783">
    <property type="entry name" value="Ig-like_fold"/>
</dbReference>
<gene>
    <name evidence="4" type="ORF">X798_00600</name>
</gene>
<keyword evidence="5" id="KW-1185">Reference proteome</keyword>
<protein>
    <recommendedName>
        <fullName evidence="1">Major sperm protein</fullName>
    </recommendedName>
</protein>
<feature type="domain" description="MSP" evidence="3">
    <location>
        <begin position="26"/>
        <end position="142"/>
    </location>
</feature>
<accession>A0A238C3P2</accession>
<comment type="function">
    <text evidence="1">Central component in molecular interactions underlying sperm crawling. Forms an extensive filament system that extends from sperm villipoda, along the leading edge of the pseudopod.</text>
</comment>
<dbReference type="AlphaFoldDB" id="A0A238C3P2"/>
<dbReference type="EMBL" id="KZ269978">
    <property type="protein sequence ID" value="OZC12081.1"/>
    <property type="molecule type" value="Genomic_DNA"/>
</dbReference>
<evidence type="ECO:0000313" key="4">
    <source>
        <dbReference type="EMBL" id="OZC12081.1"/>
    </source>
</evidence>
<reference evidence="4 5" key="1">
    <citation type="submission" date="2015-12" db="EMBL/GenBank/DDBJ databases">
        <title>Draft genome of the nematode, Onchocerca flexuosa.</title>
        <authorList>
            <person name="Mitreva M."/>
        </authorList>
    </citation>
    <scope>NUCLEOTIDE SEQUENCE [LARGE SCALE GENOMIC DNA]</scope>
    <source>
        <strain evidence="4">Red Deer</strain>
    </source>
</reference>